<comment type="similarity">
    <text evidence="1">Belongs to the RNA polymerase beta chain family.</text>
</comment>
<keyword evidence="6" id="KW-0804">Transcription</keyword>
<evidence type="ECO:0000256" key="4">
    <source>
        <dbReference type="ARBA" id="ARBA00022679"/>
    </source>
</evidence>
<evidence type="ECO:0000259" key="7">
    <source>
        <dbReference type="Pfam" id="PF04563"/>
    </source>
</evidence>
<dbReference type="EC" id="2.7.7.6" evidence="2"/>
<evidence type="ECO:0000313" key="9">
    <source>
        <dbReference type="EMBL" id="JAQ12331.1"/>
    </source>
</evidence>
<keyword evidence="3 8" id="KW-0240">DNA-directed RNA polymerase</keyword>
<keyword evidence="5" id="KW-0548">Nucleotidyltransferase</keyword>
<dbReference type="EMBL" id="GBHO01033496">
    <property type="protein sequence ID" value="JAG10108.1"/>
    <property type="molecule type" value="Transcribed_RNA"/>
</dbReference>
<proteinExistence type="inferred from homology"/>
<dbReference type="AlphaFoldDB" id="A0A0A9WUG5"/>
<evidence type="ECO:0000256" key="3">
    <source>
        <dbReference type="ARBA" id="ARBA00022478"/>
    </source>
</evidence>
<dbReference type="SUPFAM" id="SSF64484">
    <property type="entry name" value="beta and beta-prime subunits of DNA dependent RNA-polymerase"/>
    <property type="match status" value="1"/>
</dbReference>
<dbReference type="GO" id="GO:0003899">
    <property type="term" value="F:DNA-directed RNA polymerase activity"/>
    <property type="evidence" value="ECO:0007669"/>
    <property type="project" value="UniProtKB-EC"/>
</dbReference>
<reference evidence="9" key="3">
    <citation type="journal article" date="2016" name="Gigascience">
        <title>De novo construction of an expanded transcriptome assembly for the western tarnished plant bug, Lygus hesperus.</title>
        <authorList>
            <person name="Tassone E.E."/>
            <person name="Geib S.M."/>
            <person name="Hall B."/>
            <person name="Fabrick J.A."/>
            <person name="Brent C.S."/>
            <person name="Hull J.J."/>
        </authorList>
    </citation>
    <scope>NUCLEOTIDE SEQUENCE</scope>
</reference>
<dbReference type="GO" id="GO:0003677">
    <property type="term" value="F:DNA binding"/>
    <property type="evidence" value="ECO:0007669"/>
    <property type="project" value="InterPro"/>
</dbReference>
<accession>A0A0A9WUG5</accession>
<gene>
    <name evidence="8" type="primary">RpII140_1</name>
    <name evidence="9" type="synonym">RpII140_3</name>
    <name evidence="8" type="ORF">CM83_43400</name>
    <name evidence="9" type="ORF">g.24341</name>
</gene>
<reference evidence="8" key="1">
    <citation type="journal article" date="2014" name="PLoS ONE">
        <title>Transcriptome-Based Identification of ABC Transporters in the Western Tarnished Plant Bug Lygus hesperus.</title>
        <authorList>
            <person name="Hull J.J."/>
            <person name="Chaney K."/>
            <person name="Geib S.M."/>
            <person name="Fabrick J.A."/>
            <person name="Brent C.S."/>
            <person name="Walsh D."/>
            <person name="Lavine L.C."/>
        </authorList>
    </citation>
    <scope>NUCLEOTIDE SEQUENCE</scope>
</reference>
<reference evidence="8" key="2">
    <citation type="submission" date="2014-07" db="EMBL/GenBank/DDBJ databases">
        <authorList>
            <person name="Hull J."/>
        </authorList>
    </citation>
    <scope>NUCLEOTIDE SEQUENCE</scope>
</reference>
<dbReference type="InterPro" id="IPR007644">
    <property type="entry name" value="RNA_pol_bsu_protrusion"/>
</dbReference>
<name>A0A0A9WUG5_LYGHE</name>
<dbReference type="Gene3D" id="3.90.1110.10">
    <property type="entry name" value="RNA polymerase Rpb2, domain 2"/>
    <property type="match status" value="1"/>
</dbReference>
<evidence type="ECO:0000256" key="2">
    <source>
        <dbReference type="ARBA" id="ARBA00012418"/>
    </source>
</evidence>
<organism evidence="8">
    <name type="scientific">Lygus hesperus</name>
    <name type="common">Western plant bug</name>
    <dbReference type="NCBI Taxonomy" id="30085"/>
    <lineage>
        <taxon>Eukaryota</taxon>
        <taxon>Metazoa</taxon>
        <taxon>Ecdysozoa</taxon>
        <taxon>Arthropoda</taxon>
        <taxon>Hexapoda</taxon>
        <taxon>Insecta</taxon>
        <taxon>Pterygota</taxon>
        <taxon>Neoptera</taxon>
        <taxon>Paraneoptera</taxon>
        <taxon>Hemiptera</taxon>
        <taxon>Heteroptera</taxon>
        <taxon>Panheteroptera</taxon>
        <taxon>Cimicomorpha</taxon>
        <taxon>Miridae</taxon>
        <taxon>Mirini</taxon>
        <taxon>Lygus</taxon>
    </lineage>
</organism>
<dbReference type="Pfam" id="PF04563">
    <property type="entry name" value="RNA_pol_Rpb2_1"/>
    <property type="match status" value="1"/>
</dbReference>
<protein>
    <recommendedName>
        <fullName evidence="2">DNA-directed RNA polymerase</fullName>
        <ecNumber evidence="2">2.7.7.6</ecNumber>
    </recommendedName>
</protein>
<dbReference type="EMBL" id="GDHC01006298">
    <property type="protein sequence ID" value="JAQ12331.1"/>
    <property type="molecule type" value="Transcribed_RNA"/>
</dbReference>
<evidence type="ECO:0000256" key="1">
    <source>
        <dbReference type="ARBA" id="ARBA00006835"/>
    </source>
</evidence>
<evidence type="ECO:0000256" key="5">
    <source>
        <dbReference type="ARBA" id="ARBA00022695"/>
    </source>
</evidence>
<evidence type="ECO:0000313" key="8">
    <source>
        <dbReference type="EMBL" id="JAG10108.1"/>
    </source>
</evidence>
<dbReference type="GO" id="GO:0006351">
    <property type="term" value="P:DNA-templated transcription"/>
    <property type="evidence" value="ECO:0007669"/>
    <property type="project" value="InterPro"/>
</dbReference>
<dbReference type="Gene3D" id="3.90.1100.10">
    <property type="match status" value="1"/>
</dbReference>
<dbReference type="InterPro" id="IPR015712">
    <property type="entry name" value="DNA-dir_RNA_pol_su2"/>
</dbReference>
<sequence length="329" mass="37311">MRIPSMVREIVIIPRQDDQFEPGMTTNDIPDQPRITLEDVVIGNPSHELAYYKHGSLPPLFPNECRLRDLTYDAQAQVALSVQLYHPNATTPHQTYLQNVELGRIPIMLKSMRCNLEGKDEDELPRLNECPHDQGGYFIVNGTEKVLIAQERQAANHVYVFSRAKGLLCEVKSIVEGSLNKPRTLQLIMQYRNKGPGSGFESLQCRVAQMDETIPLFVLFRAMDMVADKEILQTVVPDLKDAAMLELLRGSIEDASSLQIFTREDALGYIGRRLGKQDSMAHLQHEAEGLLMRDLLPHMGTDPAAHRPKCLFMGYMVHKLLLVALRRRE</sequence>
<dbReference type="InterPro" id="IPR037034">
    <property type="entry name" value="RNA_pol_Rpb2_2_sf"/>
</dbReference>
<dbReference type="PANTHER" id="PTHR20856">
    <property type="entry name" value="DNA-DIRECTED RNA POLYMERASE I SUBUNIT 2"/>
    <property type="match status" value="1"/>
</dbReference>
<dbReference type="FunFam" id="3.90.1110.10:FF:000013">
    <property type="entry name" value="DNA-directed RNA polymerase subunit beta"/>
    <property type="match status" value="1"/>
</dbReference>
<dbReference type="GO" id="GO:0032549">
    <property type="term" value="F:ribonucleoside binding"/>
    <property type="evidence" value="ECO:0007669"/>
    <property type="project" value="InterPro"/>
</dbReference>
<keyword evidence="4" id="KW-0808">Transferase</keyword>
<dbReference type="GO" id="GO:0000428">
    <property type="term" value="C:DNA-directed RNA polymerase complex"/>
    <property type="evidence" value="ECO:0007669"/>
    <property type="project" value="UniProtKB-KW"/>
</dbReference>
<feature type="domain" description="RNA polymerase beta subunit protrusion" evidence="7">
    <location>
        <begin position="32"/>
        <end position="287"/>
    </location>
</feature>
<evidence type="ECO:0000256" key="6">
    <source>
        <dbReference type="ARBA" id="ARBA00023163"/>
    </source>
</evidence>